<dbReference type="Proteomes" id="UP001240639">
    <property type="component" value="Unassembled WGS sequence"/>
</dbReference>
<keyword evidence="2" id="KW-1185">Reference proteome</keyword>
<accession>A0ABT9HK69</accession>
<protein>
    <submittedName>
        <fullName evidence="1">Uncharacterized protein</fullName>
    </submittedName>
</protein>
<sequence length="199" mass="21052">MAATAAIVGVWIAIDRAISTGPVMRVAIPHFTRIELPETTPARPVDEEALASLDAGDAADAVVALLQNPDAAPDMAAASEGNRMAAGPTRTAEGLIPLSFDLVRPGSSGESVSADAVIVRKPLRIGAREIGSLPVHIDGDSRLLVDATELVRMLERAGRPRTVRKPRRADNLLTFTELRNDGVDLRYDPNSDSLVMTAG</sequence>
<proteinExistence type="predicted"/>
<comment type="caution">
    <text evidence="1">The sequence shown here is derived from an EMBL/GenBank/DDBJ whole genome shotgun (WGS) entry which is preliminary data.</text>
</comment>
<evidence type="ECO:0000313" key="1">
    <source>
        <dbReference type="EMBL" id="MDP4573532.1"/>
    </source>
</evidence>
<reference evidence="1 2" key="1">
    <citation type="submission" date="2023-08" db="EMBL/GenBank/DDBJ databases">
        <title>genomic of G39.</title>
        <authorList>
            <person name="Wang Y."/>
        </authorList>
    </citation>
    <scope>NUCLEOTIDE SEQUENCE [LARGE SCALE GENOMIC DNA]</scope>
    <source>
        <strain evidence="1 2">G39</strain>
    </source>
</reference>
<dbReference type="RefSeq" id="WP_305931033.1">
    <property type="nucleotide sequence ID" value="NZ_JAVAIM010000001.1"/>
</dbReference>
<dbReference type="EMBL" id="JAVAIM010000001">
    <property type="protein sequence ID" value="MDP4573532.1"/>
    <property type="molecule type" value="Genomic_DNA"/>
</dbReference>
<name>A0ABT9HK69_9SPHN</name>
<gene>
    <name evidence="1" type="ORF">Q9K02_00080</name>
</gene>
<evidence type="ECO:0000313" key="2">
    <source>
        <dbReference type="Proteomes" id="UP001240639"/>
    </source>
</evidence>
<organism evidence="1 2">
    <name type="scientific">Qipengyuania profundimaris</name>
    <dbReference type="NCBI Taxonomy" id="3067652"/>
    <lineage>
        <taxon>Bacteria</taxon>
        <taxon>Pseudomonadati</taxon>
        <taxon>Pseudomonadota</taxon>
        <taxon>Alphaproteobacteria</taxon>
        <taxon>Sphingomonadales</taxon>
        <taxon>Erythrobacteraceae</taxon>
        <taxon>Qipengyuania</taxon>
    </lineage>
</organism>